<evidence type="ECO:0000256" key="4">
    <source>
        <dbReference type="SAM" id="MobiDB-lite"/>
    </source>
</evidence>
<evidence type="ECO:0000256" key="1">
    <source>
        <dbReference type="ARBA" id="ARBA00022729"/>
    </source>
</evidence>
<dbReference type="PROSITE" id="PS50005">
    <property type="entry name" value="TPR"/>
    <property type="match status" value="1"/>
</dbReference>
<dbReference type="InterPro" id="IPR034706">
    <property type="entry name" value="CpoB"/>
</dbReference>
<feature type="signal peptide" evidence="5">
    <location>
        <begin position="1"/>
        <end position="19"/>
    </location>
</feature>
<keyword evidence="3" id="KW-0175">Coiled coil</keyword>
<dbReference type="RefSeq" id="WP_006964677.1">
    <property type="nucleotide sequence ID" value="NZ_APJX01000002.1"/>
</dbReference>
<feature type="region of interest" description="Disordered" evidence="4">
    <location>
        <begin position="144"/>
        <end position="180"/>
    </location>
</feature>
<evidence type="ECO:0000313" key="7">
    <source>
        <dbReference type="EMBL" id="EMS80436.1"/>
    </source>
</evidence>
<dbReference type="InterPro" id="IPR039565">
    <property type="entry name" value="BamD-like"/>
</dbReference>
<reference evidence="7 8" key="1">
    <citation type="journal article" date="2013" name="Genome Announc.">
        <title>Draft Genome Sequence of Desulfotignum phosphitoxidans DSM 13687 Strain FiPS-3.</title>
        <authorList>
            <person name="Poehlein A."/>
            <person name="Daniel R."/>
            <person name="Simeonova D.D."/>
        </authorList>
    </citation>
    <scope>NUCLEOTIDE SEQUENCE [LARGE SCALE GENOMIC DNA]</scope>
    <source>
        <strain evidence="7 8">DSM 13687</strain>
    </source>
</reference>
<feature type="compositionally biased region" description="Low complexity" evidence="4">
    <location>
        <begin position="150"/>
        <end position="167"/>
    </location>
</feature>
<evidence type="ECO:0000256" key="2">
    <source>
        <dbReference type="PROSITE-ProRule" id="PRU00339"/>
    </source>
</evidence>
<evidence type="ECO:0000256" key="3">
    <source>
        <dbReference type="SAM" id="Coils"/>
    </source>
</evidence>
<name>S0G6Y6_9BACT</name>
<feature type="domain" description="Outer membrane lipoprotein BamD-like" evidence="6">
    <location>
        <begin position="176"/>
        <end position="297"/>
    </location>
</feature>
<dbReference type="NCBIfam" id="TIGR02795">
    <property type="entry name" value="tol_pal_ybgF"/>
    <property type="match status" value="1"/>
</dbReference>
<dbReference type="OrthoDB" id="13540at2"/>
<protein>
    <submittedName>
        <fullName evidence="7">Tol-pal system protein YbgF</fullName>
    </submittedName>
</protein>
<dbReference type="PATRIC" id="fig|1286635.3.peg.1095"/>
<dbReference type="Proteomes" id="UP000014216">
    <property type="component" value="Unassembled WGS sequence"/>
</dbReference>
<dbReference type="Pfam" id="PF13525">
    <property type="entry name" value="YfiO"/>
    <property type="match status" value="1"/>
</dbReference>
<dbReference type="HAMAP" id="MF_02066">
    <property type="entry name" value="CpoB"/>
    <property type="match status" value="1"/>
</dbReference>
<feature type="chain" id="PRO_5039917357" evidence="5">
    <location>
        <begin position="20"/>
        <end position="298"/>
    </location>
</feature>
<evidence type="ECO:0000313" key="8">
    <source>
        <dbReference type="Proteomes" id="UP000014216"/>
    </source>
</evidence>
<gene>
    <name evidence="7" type="primary">ybgF</name>
    <name evidence="7" type="ORF">Dpo_2c01250</name>
</gene>
<dbReference type="SUPFAM" id="SSF48452">
    <property type="entry name" value="TPR-like"/>
    <property type="match status" value="1"/>
</dbReference>
<dbReference type="AlphaFoldDB" id="S0G6Y6"/>
<evidence type="ECO:0000259" key="6">
    <source>
        <dbReference type="Pfam" id="PF13525"/>
    </source>
</evidence>
<organism evidence="7 8">
    <name type="scientific">Desulfotignum phosphitoxidans DSM 13687</name>
    <dbReference type="NCBI Taxonomy" id="1286635"/>
    <lineage>
        <taxon>Bacteria</taxon>
        <taxon>Pseudomonadati</taxon>
        <taxon>Thermodesulfobacteriota</taxon>
        <taxon>Desulfobacteria</taxon>
        <taxon>Desulfobacterales</taxon>
        <taxon>Desulfobacteraceae</taxon>
        <taxon>Desulfotignum</taxon>
    </lineage>
</organism>
<dbReference type="InterPro" id="IPR011990">
    <property type="entry name" value="TPR-like_helical_dom_sf"/>
</dbReference>
<keyword evidence="1 5" id="KW-0732">Signal</keyword>
<dbReference type="Gene3D" id="1.25.40.10">
    <property type="entry name" value="Tetratricopeptide repeat domain"/>
    <property type="match status" value="1"/>
</dbReference>
<dbReference type="PROSITE" id="PS51257">
    <property type="entry name" value="PROKAR_LIPOPROTEIN"/>
    <property type="match status" value="1"/>
</dbReference>
<comment type="caution">
    <text evidence="7">The sequence shown here is derived from an EMBL/GenBank/DDBJ whole genome shotgun (WGS) entry which is preliminary data.</text>
</comment>
<feature type="repeat" description="TPR" evidence="2">
    <location>
        <begin position="214"/>
        <end position="247"/>
    </location>
</feature>
<dbReference type="InterPro" id="IPR019734">
    <property type="entry name" value="TPR_rpt"/>
</dbReference>
<proteinExistence type="inferred from homology"/>
<accession>S0G6Y6</accession>
<dbReference type="EMBL" id="APJX01000002">
    <property type="protein sequence ID" value="EMS80436.1"/>
    <property type="molecule type" value="Genomic_DNA"/>
</dbReference>
<keyword evidence="8" id="KW-1185">Reference proteome</keyword>
<feature type="coiled-coil region" evidence="3">
    <location>
        <begin position="26"/>
        <end position="95"/>
    </location>
</feature>
<evidence type="ECO:0000256" key="5">
    <source>
        <dbReference type="SAM" id="SignalP"/>
    </source>
</evidence>
<sequence>MKNIVLTICVMLWVPVLSGCVSSDQYQMLENRVNALEMENTRLRQFRNQVADLSSAIEDLEKKVQATDQVSRENIADINQELQQMHKKYAQLQGMMEETAYRLGGTDLGIQTDSTQILDRMDRAISRNHTRITRLETYMGFEPTVPGTNGADSSDDAASPDVGADAGQAKAEMPVSDRSAYEQAKKTFDAGDMEAARIQFENFINTFPESSYAGNARFWIADSYYAEKWYEKAILEYQKVLEQYPDSNKTAAARLKQGYAFAELGENANARLILNELISRYPDSRESEFAKTKLKTLQ</sequence>
<dbReference type="GO" id="GO:0051301">
    <property type="term" value="P:cell division"/>
    <property type="evidence" value="ECO:0007669"/>
    <property type="project" value="InterPro"/>
</dbReference>
<keyword evidence="2" id="KW-0802">TPR repeat</keyword>
<dbReference type="InterPro" id="IPR014162">
    <property type="entry name" value="CpoB_C"/>
</dbReference>